<organism evidence="8 9">
    <name type="scientific">Albibacterium bauzanense</name>
    <dbReference type="NCBI Taxonomy" id="653929"/>
    <lineage>
        <taxon>Bacteria</taxon>
        <taxon>Pseudomonadati</taxon>
        <taxon>Bacteroidota</taxon>
        <taxon>Sphingobacteriia</taxon>
        <taxon>Sphingobacteriales</taxon>
        <taxon>Sphingobacteriaceae</taxon>
        <taxon>Albibacterium</taxon>
    </lineage>
</organism>
<gene>
    <name evidence="6" type="primary">tadA</name>
    <name evidence="8" type="ORF">C8N28_1471</name>
</gene>
<evidence type="ECO:0000256" key="1">
    <source>
        <dbReference type="ARBA" id="ARBA00022694"/>
    </source>
</evidence>
<keyword evidence="3 6" id="KW-0378">Hydrolase</keyword>
<dbReference type="InterPro" id="IPR028883">
    <property type="entry name" value="tRNA_aden_deaminase"/>
</dbReference>
<keyword evidence="2 6" id="KW-0479">Metal-binding</keyword>
<sequence>MTYINFEEENSTGADEYFMREAIKEALKARELDEVPIGAVIVFKNKVIARGHNLSEKLNDVTAHAEMQAFTSASNYIGGKYLQQCTLYVTLEPCVMCAGASFWTQVGRIVYGAKDDKRGYSAYNSSIIHPRTEITSGVLEKDCSALIKDFFQQKRR</sequence>
<dbReference type="GO" id="GO:0002100">
    <property type="term" value="P:tRNA wobble adenosine to inosine editing"/>
    <property type="evidence" value="ECO:0007669"/>
    <property type="project" value="UniProtKB-UniRule"/>
</dbReference>
<dbReference type="CDD" id="cd01285">
    <property type="entry name" value="nucleoside_deaminase"/>
    <property type="match status" value="1"/>
</dbReference>
<evidence type="ECO:0000313" key="8">
    <source>
        <dbReference type="EMBL" id="TCK82886.1"/>
    </source>
</evidence>
<reference evidence="8 9" key="1">
    <citation type="submission" date="2019-03" db="EMBL/GenBank/DDBJ databases">
        <title>Genomic Encyclopedia of Archaeal and Bacterial Type Strains, Phase II (KMG-II): from individual species to whole genera.</title>
        <authorList>
            <person name="Goeker M."/>
        </authorList>
    </citation>
    <scope>NUCLEOTIDE SEQUENCE [LARGE SCALE GENOMIC DNA]</scope>
    <source>
        <strain evidence="8 9">DSM 22554</strain>
    </source>
</reference>
<dbReference type="PANTHER" id="PTHR11079">
    <property type="entry name" value="CYTOSINE DEAMINASE FAMILY MEMBER"/>
    <property type="match status" value="1"/>
</dbReference>
<keyword evidence="1 6" id="KW-0819">tRNA processing</keyword>
<comment type="cofactor">
    <cofactor evidence="6">
        <name>Zn(2+)</name>
        <dbReference type="ChEBI" id="CHEBI:29105"/>
    </cofactor>
    <text evidence="6">Binds 1 zinc ion per subunit.</text>
</comment>
<feature type="binding site" evidence="6">
    <location>
        <position position="64"/>
    </location>
    <ligand>
        <name>Zn(2+)</name>
        <dbReference type="ChEBI" id="CHEBI:29105"/>
        <note>catalytic</note>
    </ligand>
</feature>
<dbReference type="Gene3D" id="3.40.140.10">
    <property type="entry name" value="Cytidine Deaminase, domain 2"/>
    <property type="match status" value="1"/>
</dbReference>
<dbReference type="EMBL" id="SMGO01000002">
    <property type="protein sequence ID" value="TCK82886.1"/>
    <property type="molecule type" value="Genomic_DNA"/>
</dbReference>
<dbReference type="OrthoDB" id="9802676at2"/>
<feature type="domain" description="CMP/dCMP-type deaminase" evidence="7">
    <location>
        <begin position="13"/>
        <end position="123"/>
    </location>
</feature>
<comment type="function">
    <text evidence="6">Catalyzes the deamination of adenosine to inosine at the wobble position 34 of tRNA(Arg2).</text>
</comment>
<dbReference type="GO" id="GO:0052717">
    <property type="term" value="F:tRNA-specific adenosine-34 deaminase activity"/>
    <property type="evidence" value="ECO:0007669"/>
    <property type="project" value="UniProtKB-UniRule"/>
</dbReference>
<dbReference type="AlphaFoldDB" id="A0A4R1LU61"/>
<dbReference type="PANTHER" id="PTHR11079:SF202">
    <property type="entry name" value="TRNA-SPECIFIC ADENOSINE DEAMINASE"/>
    <property type="match status" value="1"/>
</dbReference>
<dbReference type="SUPFAM" id="SSF53927">
    <property type="entry name" value="Cytidine deaminase-like"/>
    <property type="match status" value="1"/>
</dbReference>
<dbReference type="HAMAP" id="MF_00972">
    <property type="entry name" value="tRNA_aden_deaminase"/>
    <property type="match status" value="1"/>
</dbReference>
<evidence type="ECO:0000313" key="9">
    <source>
        <dbReference type="Proteomes" id="UP000294616"/>
    </source>
</evidence>
<dbReference type="InterPro" id="IPR002125">
    <property type="entry name" value="CMP_dCMP_dom"/>
</dbReference>
<feature type="binding site" evidence="6">
    <location>
        <position position="97"/>
    </location>
    <ligand>
        <name>Zn(2+)</name>
        <dbReference type="ChEBI" id="CHEBI:29105"/>
        <note>catalytic</note>
    </ligand>
</feature>
<dbReference type="PROSITE" id="PS51747">
    <property type="entry name" value="CYT_DCMP_DEAMINASES_2"/>
    <property type="match status" value="1"/>
</dbReference>
<proteinExistence type="inferred from homology"/>
<evidence type="ECO:0000256" key="3">
    <source>
        <dbReference type="ARBA" id="ARBA00022801"/>
    </source>
</evidence>
<comment type="catalytic activity">
    <reaction evidence="5 6">
        <text>adenosine(34) in tRNA + H2O + H(+) = inosine(34) in tRNA + NH4(+)</text>
        <dbReference type="Rhea" id="RHEA:43168"/>
        <dbReference type="Rhea" id="RHEA-COMP:10373"/>
        <dbReference type="Rhea" id="RHEA-COMP:10374"/>
        <dbReference type="ChEBI" id="CHEBI:15377"/>
        <dbReference type="ChEBI" id="CHEBI:15378"/>
        <dbReference type="ChEBI" id="CHEBI:28938"/>
        <dbReference type="ChEBI" id="CHEBI:74411"/>
        <dbReference type="ChEBI" id="CHEBI:82852"/>
        <dbReference type="EC" id="3.5.4.33"/>
    </reaction>
</comment>
<evidence type="ECO:0000256" key="5">
    <source>
        <dbReference type="ARBA" id="ARBA00048045"/>
    </source>
</evidence>
<accession>A0A4R1LU61</accession>
<evidence type="ECO:0000256" key="2">
    <source>
        <dbReference type="ARBA" id="ARBA00022723"/>
    </source>
</evidence>
<dbReference type="InterPro" id="IPR016193">
    <property type="entry name" value="Cytidine_deaminase-like"/>
</dbReference>
<dbReference type="GO" id="GO:0008270">
    <property type="term" value="F:zinc ion binding"/>
    <property type="evidence" value="ECO:0007669"/>
    <property type="project" value="UniProtKB-UniRule"/>
</dbReference>
<dbReference type="EC" id="3.5.4.33" evidence="6"/>
<keyword evidence="9" id="KW-1185">Reference proteome</keyword>
<dbReference type="RefSeq" id="WP_132223096.1">
    <property type="nucleotide sequence ID" value="NZ_SMGO01000002.1"/>
</dbReference>
<protein>
    <recommendedName>
        <fullName evidence="6">tRNA-specific adenosine deaminase</fullName>
        <ecNumber evidence="6">3.5.4.33</ecNumber>
    </recommendedName>
</protein>
<feature type="active site" description="Proton donor" evidence="6">
    <location>
        <position position="66"/>
    </location>
</feature>
<dbReference type="Proteomes" id="UP000294616">
    <property type="component" value="Unassembled WGS sequence"/>
</dbReference>
<comment type="subunit">
    <text evidence="6">Homodimer.</text>
</comment>
<keyword evidence="4 6" id="KW-0862">Zinc</keyword>
<comment type="caution">
    <text evidence="8">The sequence shown here is derived from an EMBL/GenBank/DDBJ whole genome shotgun (WGS) entry which is preliminary data.</text>
</comment>
<name>A0A4R1LU61_9SPHI</name>
<evidence type="ECO:0000256" key="4">
    <source>
        <dbReference type="ARBA" id="ARBA00022833"/>
    </source>
</evidence>
<evidence type="ECO:0000259" key="7">
    <source>
        <dbReference type="PROSITE" id="PS51747"/>
    </source>
</evidence>
<comment type="similarity">
    <text evidence="6">Belongs to the cytidine and deoxycytidylate deaminase family.</text>
</comment>
<feature type="binding site" evidence="6">
    <location>
        <position position="94"/>
    </location>
    <ligand>
        <name>Zn(2+)</name>
        <dbReference type="ChEBI" id="CHEBI:29105"/>
        <note>catalytic</note>
    </ligand>
</feature>
<evidence type="ECO:0000256" key="6">
    <source>
        <dbReference type="HAMAP-Rule" id="MF_00972"/>
    </source>
</evidence>
<dbReference type="Pfam" id="PF00383">
    <property type="entry name" value="dCMP_cyt_deam_1"/>
    <property type="match status" value="1"/>
</dbReference>